<dbReference type="InterPro" id="IPR045270">
    <property type="entry name" value="STKc_AGC"/>
</dbReference>
<dbReference type="InterPro" id="IPR011009">
    <property type="entry name" value="Kinase-like_dom_sf"/>
</dbReference>
<evidence type="ECO:0000256" key="7">
    <source>
        <dbReference type="ARBA" id="ARBA00022840"/>
    </source>
</evidence>
<dbReference type="PROSITE" id="PS50011">
    <property type="entry name" value="PROTEIN_KINASE_DOM"/>
    <property type="match status" value="1"/>
</dbReference>
<name>A0A7J7ISC5_9RHOD</name>
<keyword evidence="7" id="KW-0067">ATP-binding</keyword>
<dbReference type="EMBL" id="VWRR01000001">
    <property type="protein sequence ID" value="KAF6005454.1"/>
    <property type="molecule type" value="Genomic_DNA"/>
</dbReference>
<evidence type="ECO:0000256" key="1">
    <source>
        <dbReference type="ARBA" id="ARBA00012513"/>
    </source>
</evidence>
<dbReference type="EC" id="2.7.11.1" evidence="1"/>
<feature type="region of interest" description="Disordered" evidence="10">
    <location>
        <begin position="671"/>
        <end position="708"/>
    </location>
</feature>
<evidence type="ECO:0000256" key="5">
    <source>
        <dbReference type="ARBA" id="ARBA00022741"/>
    </source>
</evidence>
<protein>
    <recommendedName>
        <fullName evidence="1">non-specific serine/threonine protein kinase</fullName>
        <ecNumber evidence="1">2.7.11.1</ecNumber>
    </recommendedName>
</protein>
<dbReference type="Proteomes" id="UP000530660">
    <property type="component" value="Unassembled WGS sequence"/>
</dbReference>
<evidence type="ECO:0000256" key="9">
    <source>
        <dbReference type="ARBA" id="ARBA00048679"/>
    </source>
</evidence>
<comment type="caution">
    <text evidence="12">The sequence shown here is derived from an EMBL/GenBank/DDBJ whole genome shotgun (WGS) entry which is preliminary data.</text>
</comment>
<evidence type="ECO:0000259" key="11">
    <source>
        <dbReference type="PROSITE" id="PS50011"/>
    </source>
</evidence>
<proteinExistence type="predicted"/>
<keyword evidence="6" id="KW-0418">Kinase</keyword>
<evidence type="ECO:0000313" key="13">
    <source>
        <dbReference type="Proteomes" id="UP000530660"/>
    </source>
</evidence>
<keyword evidence="2" id="KW-0723">Serine/threonine-protein kinase</keyword>
<sequence>MGACWSEARGLGVHHRPSARSLNPAAAQHGCAALDERLVTKSTATAIASAVSPHQTTEQRQQPSEAIFNLPSCDLVRFLGQGMLGTVVLVRERATGTFYAVKVMSLQRVRQRGQERNVQLELEIVRNCGAHPFIVKVEAGYQTRQALVLVLEYVSGGDMYNLLERYGYVSEDALRFYVAEVALALGHLHARGYVCRDLKVENVLIDRHGHVRLTDFGLAGRDADGCIDRSGTPLYQAPEVLRGERHGRQVDWWALGVLAYFLLAGTPPFYAPKEREVYRMILDERYEPPWCGGYMSQASETCRDLIRRLLDRNPQTRLGSGASQVANDVDEVLAHPFFTSVSRRWLGEQRLVSPTLRSMMREDDEPGIDIDKFLRYQVVPPLEPAKQPAEDFEPADEEAMRADENLYAALTGDNRPQSRHVTNMVDYSREASPESWPTPRDSLIPGYKVYIWPDFSTDALDRLAAIRDVSRTRCSPVARTRDLHLTRSMFSGLEIRSEIAGIVVQRMHSMPARVKRASKDETASVIGDHDTNTNRAIEHVETDLSDTATKDDLARSRLSGTHERTNPLRTRARCCSVNDHAGQLERMSIMSTLSNGGHDRSDIAASASTKRMLGVTTDSTDDESAAISGVKSRASIGLNFSGSRRYLFERTWTGTDDDEGRVYRFARRIRRRQTKASPSKQEAIPALSATSTNPTSAENNDEIRESSV</sequence>
<evidence type="ECO:0000256" key="8">
    <source>
        <dbReference type="ARBA" id="ARBA00047899"/>
    </source>
</evidence>
<dbReference type="OrthoDB" id="63267at2759"/>
<dbReference type="AlphaFoldDB" id="A0A7J7ISC5"/>
<reference evidence="12 13" key="1">
    <citation type="journal article" date="2020" name="J. Phycol.">
        <title>Comparative genome analysis reveals Cyanidiococcus gen. nov., a new extremophilic red algal genus sister to Cyanidioschyzon (Cyanidioschyzonaceae, Rhodophyta).</title>
        <authorList>
            <person name="Liu S.-L."/>
            <person name="Chiang Y.-R."/>
            <person name="Yoon H.S."/>
            <person name="Fu H.-Y."/>
        </authorList>
    </citation>
    <scope>NUCLEOTIDE SEQUENCE [LARGE SCALE GENOMIC DNA]</scope>
    <source>
        <strain evidence="12 13">THAL066</strain>
    </source>
</reference>
<organism evidence="12 13">
    <name type="scientific">Cyanidiococcus yangmingshanensis</name>
    <dbReference type="NCBI Taxonomy" id="2690220"/>
    <lineage>
        <taxon>Eukaryota</taxon>
        <taxon>Rhodophyta</taxon>
        <taxon>Bangiophyceae</taxon>
        <taxon>Cyanidiales</taxon>
        <taxon>Cyanidiaceae</taxon>
        <taxon>Cyanidiococcus</taxon>
    </lineage>
</organism>
<dbReference type="GO" id="GO:0004691">
    <property type="term" value="F:cAMP-dependent protein kinase activity"/>
    <property type="evidence" value="ECO:0007669"/>
    <property type="project" value="TreeGrafter"/>
</dbReference>
<keyword evidence="4" id="KW-0808">Transferase</keyword>
<evidence type="ECO:0000256" key="2">
    <source>
        <dbReference type="ARBA" id="ARBA00022527"/>
    </source>
</evidence>
<evidence type="ECO:0000256" key="6">
    <source>
        <dbReference type="ARBA" id="ARBA00022777"/>
    </source>
</evidence>
<evidence type="ECO:0000256" key="4">
    <source>
        <dbReference type="ARBA" id="ARBA00022679"/>
    </source>
</evidence>
<feature type="domain" description="Protein kinase" evidence="11">
    <location>
        <begin position="73"/>
        <end position="338"/>
    </location>
</feature>
<keyword evidence="5" id="KW-0547">Nucleotide-binding</keyword>
<comment type="catalytic activity">
    <reaction evidence="9">
        <text>L-seryl-[protein] + ATP = O-phospho-L-seryl-[protein] + ADP + H(+)</text>
        <dbReference type="Rhea" id="RHEA:17989"/>
        <dbReference type="Rhea" id="RHEA-COMP:9863"/>
        <dbReference type="Rhea" id="RHEA-COMP:11604"/>
        <dbReference type="ChEBI" id="CHEBI:15378"/>
        <dbReference type="ChEBI" id="CHEBI:29999"/>
        <dbReference type="ChEBI" id="CHEBI:30616"/>
        <dbReference type="ChEBI" id="CHEBI:83421"/>
        <dbReference type="ChEBI" id="CHEBI:456216"/>
        <dbReference type="EC" id="2.7.11.1"/>
    </reaction>
</comment>
<evidence type="ECO:0000313" key="12">
    <source>
        <dbReference type="EMBL" id="KAF6005454.1"/>
    </source>
</evidence>
<dbReference type="Gene3D" id="1.10.510.10">
    <property type="entry name" value="Transferase(Phosphotransferase) domain 1"/>
    <property type="match status" value="1"/>
</dbReference>
<dbReference type="GO" id="GO:0005952">
    <property type="term" value="C:cAMP-dependent protein kinase complex"/>
    <property type="evidence" value="ECO:0007669"/>
    <property type="project" value="TreeGrafter"/>
</dbReference>
<dbReference type="PANTHER" id="PTHR24353:SF37">
    <property type="entry name" value="CAMP-DEPENDENT PROTEIN KINASE CATALYTIC SUBUNIT PRKX"/>
    <property type="match status" value="1"/>
</dbReference>
<dbReference type="CDD" id="cd05123">
    <property type="entry name" value="STKc_AGC"/>
    <property type="match status" value="1"/>
</dbReference>
<gene>
    <name evidence="12" type="ORF">F1559_005043</name>
</gene>
<dbReference type="SUPFAM" id="SSF56112">
    <property type="entry name" value="Protein kinase-like (PK-like)"/>
    <property type="match status" value="1"/>
</dbReference>
<dbReference type="PANTHER" id="PTHR24353">
    <property type="entry name" value="CYCLIC NUCLEOTIDE-DEPENDENT PROTEIN KINASE"/>
    <property type="match status" value="1"/>
</dbReference>
<comment type="catalytic activity">
    <reaction evidence="8">
        <text>L-threonyl-[protein] + ATP = O-phospho-L-threonyl-[protein] + ADP + H(+)</text>
        <dbReference type="Rhea" id="RHEA:46608"/>
        <dbReference type="Rhea" id="RHEA-COMP:11060"/>
        <dbReference type="Rhea" id="RHEA-COMP:11605"/>
        <dbReference type="ChEBI" id="CHEBI:15378"/>
        <dbReference type="ChEBI" id="CHEBI:30013"/>
        <dbReference type="ChEBI" id="CHEBI:30616"/>
        <dbReference type="ChEBI" id="CHEBI:61977"/>
        <dbReference type="ChEBI" id="CHEBI:456216"/>
        <dbReference type="EC" id="2.7.11.1"/>
    </reaction>
</comment>
<keyword evidence="13" id="KW-1185">Reference proteome</keyword>
<dbReference type="SMART" id="SM00220">
    <property type="entry name" value="S_TKc"/>
    <property type="match status" value="1"/>
</dbReference>
<dbReference type="Pfam" id="PF00069">
    <property type="entry name" value="Pkinase"/>
    <property type="match status" value="1"/>
</dbReference>
<dbReference type="InterPro" id="IPR000719">
    <property type="entry name" value="Prot_kinase_dom"/>
</dbReference>
<dbReference type="FunFam" id="1.10.510.10:FF:000024">
    <property type="entry name" value="Probable serine/threonine-protein kinase cot-1"/>
    <property type="match status" value="1"/>
</dbReference>
<dbReference type="Gene3D" id="3.30.200.20">
    <property type="entry name" value="Phosphorylase Kinase, domain 1"/>
    <property type="match status" value="1"/>
</dbReference>
<keyword evidence="3" id="KW-0597">Phosphoprotein</keyword>
<evidence type="ECO:0000256" key="10">
    <source>
        <dbReference type="SAM" id="MobiDB-lite"/>
    </source>
</evidence>
<accession>A0A7J7ISC5</accession>
<feature type="compositionally biased region" description="Polar residues" evidence="10">
    <location>
        <begin position="688"/>
        <end position="698"/>
    </location>
</feature>
<dbReference type="GO" id="GO:0005524">
    <property type="term" value="F:ATP binding"/>
    <property type="evidence" value="ECO:0007669"/>
    <property type="project" value="UniProtKB-KW"/>
</dbReference>
<evidence type="ECO:0000256" key="3">
    <source>
        <dbReference type="ARBA" id="ARBA00022553"/>
    </source>
</evidence>
<dbReference type="GO" id="GO:0007010">
    <property type="term" value="P:cytoskeleton organization"/>
    <property type="evidence" value="ECO:0007669"/>
    <property type="project" value="UniProtKB-ARBA"/>
</dbReference>